<reference evidence="1" key="1">
    <citation type="submission" date="2019-03" db="EMBL/GenBank/DDBJ databases">
        <title>Single cell metagenomics reveals metabolic interactions within the superorganism composed of flagellate Streblomastix strix and complex community of Bacteroidetes bacteria on its surface.</title>
        <authorList>
            <person name="Treitli S.C."/>
            <person name="Kolisko M."/>
            <person name="Husnik F."/>
            <person name="Keeling P."/>
            <person name="Hampl V."/>
        </authorList>
    </citation>
    <scope>NUCLEOTIDE SEQUENCE</scope>
    <source>
        <strain evidence="1">STM</strain>
    </source>
</reference>
<accession>A0A5J4QZP6</accession>
<dbReference type="AlphaFoldDB" id="A0A5J4QZP6"/>
<organism evidence="1">
    <name type="scientific">termite gut metagenome</name>
    <dbReference type="NCBI Taxonomy" id="433724"/>
    <lineage>
        <taxon>unclassified sequences</taxon>
        <taxon>metagenomes</taxon>
        <taxon>organismal metagenomes</taxon>
    </lineage>
</organism>
<dbReference type="EMBL" id="SNRY01002202">
    <property type="protein sequence ID" value="KAA6326241.1"/>
    <property type="molecule type" value="Genomic_DNA"/>
</dbReference>
<comment type="caution">
    <text evidence="1">The sequence shown here is derived from an EMBL/GenBank/DDBJ whole genome shotgun (WGS) entry which is preliminary data.</text>
</comment>
<proteinExistence type="predicted"/>
<sequence>MIYFGDGETDIPCMKLIKQQGGYSIVVYKPDEEAKKTRVEKMIMEDRINFICPADYSEDSEIF</sequence>
<evidence type="ECO:0000313" key="1">
    <source>
        <dbReference type="EMBL" id="KAA6326241.1"/>
    </source>
</evidence>
<protein>
    <recommendedName>
        <fullName evidence="2">Phosphoserine phosphatase</fullName>
    </recommendedName>
</protein>
<gene>
    <name evidence="1" type="ORF">EZS27_024628</name>
</gene>
<name>A0A5J4QZP6_9ZZZZ</name>
<evidence type="ECO:0008006" key="2">
    <source>
        <dbReference type="Google" id="ProtNLM"/>
    </source>
</evidence>